<organism evidence="2 3">
    <name type="scientific">Mucilaginibacter galii</name>
    <dbReference type="NCBI Taxonomy" id="2005073"/>
    <lineage>
        <taxon>Bacteria</taxon>
        <taxon>Pseudomonadati</taxon>
        <taxon>Bacteroidota</taxon>
        <taxon>Sphingobacteriia</taxon>
        <taxon>Sphingobacteriales</taxon>
        <taxon>Sphingobacteriaceae</taxon>
        <taxon>Mucilaginibacter</taxon>
    </lineage>
</organism>
<dbReference type="Gene3D" id="3.40.630.30">
    <property type="match status" value="1"/>
</dbReference>
<dbReference type="RefSeq" id="WP_188417763.1">
    <property type="nucleotide sequence ID" value="NZ_BMDO01000008.1"/>
</dbReference>
<evidence type="ECO:0000259" key="1">
    <source>
        <dbReference type="PROSITE" id="PS51186"/>
    </source>
</evidence>
<dbReference type="AlphaFoldDB" id="A0A917N290"/>
<dbReference type="CDD" id="cd04301">
    <property type="entry name" value="NAT_SF"/>
    <property type="match status" value="1"/>
</dbReference>
<sequence length="228" mass="25602">MEHVLDNPAWNALNTGNKNLSLGSEEVKFFDEQTSPFAGINEYTEEGFQQLYNLYTGQSPKVVILKEEIAIPQPWINLRHMKCLQMIYHTGEAPLAYQSGLIVPLTNEHVPQMLELTALTNPGPFALNTITFGHYSGIFDGSKLVAMAGQRMNPLPYAEISAVCTHPDYTGKGYAKQLLLQQVNRIIAAGGVPFLHVLDYNERAIKVYESLGFETRTELHFYVIQKQV</sequence>
<keyword evidence="3" id="KW-1185">Reference proteome</keyword>
<feature type="domain" description="N-acetyltransferase" evidence="1">
    <location>
        <begin position="100"/>
        <end position="228"/>
    </location>
</feature>
<dbReference type="Pfam" id="PF08445">
    <property type="entry name" value="FR47"/>
    <property type="match status" value="1"/>
</dbReference>
<gene>
    <name evidence="2" type="ORF">GCM10011425_28600</name>
</gene>
<evidence type="ECO:0000313" key="2">
    <source>
        <dbReference type="EMBL" id="GGI51648.1"/>
    </source>
</evidence>
<dbReference type="SUPFAM" id="SSF55729">
    <property type="entry name" value="Acyl-CoA N-acyltransferases (Nat)"/>
    <property type="match status" value="1"/>
</dbReference>
<comment type="caution">
    <text evidence="2">The sequence shown here is derived from an EMBL/GenBank/DDBJ whole genome shotgun (WGS) entry which is preliminary data.</text>
</comment>
<reference evidence="2" key="2">
    <citation type="submission" date="2020-09" db="EMBL/GenBank/DDBJ databases">
        <authorList>
            <person name="Sun Q."/>
            <person name="Sedlacek I."/>
        </authorList>
    </citation>
    <scope>NUCLEOTIDE SEQUENCE</scope>
    <source>
        <strain evidence="2">CCM 8711</strain>
    </source>
</reference>
<dbReference type="PROSITE" id="PS51186">
    <property type="entry name" value="GNAT"/>
    <property type="match status" value="1"/>
</dbReference>
<dbReference type="EMBL" id="BMDO01000008">
    <property type="protein sequence ID" value="GGI51648.1"/>
    <property type="molecule type" value="Genomic_DNA"/>
</dbReference>
<dbReference type="InterPro" id="IPR000182">
    <property type="entry name" value="GNAT_dom"/>
</dbReference>
<name>A0A917N290_9SPHI</name>
<reference evidence="2" key="1">
    <citation type="journal article" date="2014" name="Int. J. Syst. Evol. Microbiol.">
        <title>Complete genome sequence of Corynebacterium casei LMG S-19264T (=DSM 44701T), isolated from a smear-ripened cheese.</title>
        <authorList>
            <consortium name="US DOE Joint Genome Institute (JGI-PGF)"/>
            <person name="Walter F."/>
            <person name="Albersmeier A."/>
            <person name="Kalinowski J."/>
            <person name="Ruckert C."/>
        </authorList>
    </citation>
    <scope>NUCLEOTIDE SEQUENCE</scope>
    <source>
        <strain evidence="2">CCM 8711</strain>
    </source>
</reference>
<accession>A0A917N290</accession>
<dbReference type="InterPro" id="IPR016181">
    <property type="entry name" value="Acyl_CoA_acyltransferase"/>
</dbReference>
<protein>
    <submittedName>
        <fullName evidence="2">GNAT family N-acetyltransferase</fullName>
    </submittedName>
</protein>
<dbReference type="InterPro" id="IPR013653">
    <property type="entry name" value="GCN5-like_dom"/>
</dbReference>
<dbReference type="GO" id="GO:0016747">
    <property type="term" value="F:acyltransferase activity, transferring groups other than amino-acyl groups"/>
    <property type="evidence" value="ECO:0007669"/>
    <property type="project" value="InterPro"/>
</dbReference>
<proteinExistence type="predicted"/>
<evidence type="ECO:0000313" key="3">
    <source>
        <dbReference type="Proteomes" id="UP000662074"/>
    </source>
</evidence>
<dbReference type="Proteomes" id="UP000662074">
    <property type="component" value="Unassembled WGS sequence"/>
</dbReference>